<feature type="domain" description="Homing endonuclease LAGLIDADG" evidence="2">
    <location>
        <begin position="1"/>
        <end position="59"/>
    </location>
</feature>
<dbReference type="GO" id="GO:0048564">
    <property type="term" value="P:photosystem I assembly"/>
    <property type="evidence" value="ECO:0007669"/>
    <property type="project" value="TreeGrafter"/>
</dbReference>
<sequence>MFGGLRLQSGDIVLKVNGGNIEGVERIVNSLHTQSLTCKVKRKKRFFWIGFQGSNADSFWKIIEPYALDSFASSATEERGSTVSDGSQDSDTDYEGDTQRYNSEREE</sequence>
<dbReference type="InterPro" id="IPR052500">
    <property type="entry name" value="Chloro/Mito_RNA_Process"/>
</dbReference>
<dbReference type="PANTHER" id="PTHR47539">
    <property type="entry name" value="PENTATRICOPEPTIDE REPEAT-CONTAINING PROTEIN OTP51, CHLOROPLASTIC"/>
    <property type="match status" value="1"/>
</dbReference>
<dbReference type="InterPro" id="IPR004860">
    <property type="entry name" value="LAGLIDADG_dom"/>
</dbReference>
<proteinExistence type="predicted"/>
<accession>A0A0A9FVW9</accession>
<organism evidence="3">
    <name type="scientific">Arundo donax</name>
    <name type="common">Giant reed</name>
    <name type="synonym">Donax arundinaceus</name>
    <dbReference type="NCBI Taxonomy" id="35708"/>
    <lineage>
        <taxon>Eukaryota</taxon>
        <taxon>Viridiplantae</taxon>
        <taxon>Streptophyta</taxon>
        <taxon>Embryophyta</taxon>
        <taxon>Tracheophyta</taxon>
        <taxon>Spermatophyta</taxon>
        <taxon>Magnoliopsida</taxon>
        <taxon>Liliopsida</taxon>
        <taxon>Poales</taxon>
        <taxon>Poaceae</taxon>
        <taxon>PACMAD clade</taxon>
        <taxon>Arundinoideae</taxon>
        <taxon>Arundineae</taxon>
        <taxon>Arundo</taxon>
    </lineage>
</organism>
<dbReference type="EMBL" id="GBRH01181479">
    <property type="protein sequence ID" value="JAE16417.1"/>
    <property type="molecule type" value="Transcribed_RNA"/>
</dbReference>
<evidence type="ECO:0000313" key="3">
    <source>
        <dbReference type="EMBL" id="JAE16417.1"/>
    </source>
</evidence>
<reference evidence="3" key="2">
    <citation type="journal article" date="2015" name="Data Brief">
        <title>Shoot transcriptome of the giant reed, Arundo donax.</title>
        <authorList>
            <person name="Barrero R.A."/>
            <person name="Guerrero F.D."/>
            <person name="Moolhuijzen P."/>
            <person name="Goolsby J.A."/>
            <person name="Tidwell J."/>
            <person name="Bellgard S.E."/>
            <person name="Bellgard M.I."/>
        </authorList>
    </citation>
    <scope>NUCLEOTIDE SEQUENCE</scope>
    <source>
        <tissue evidence="3">Shoot tissue taken approximately 20 cm above the soil surface</tissue>
    </source>
</reference>
<dbReference type="AlphaFoldDB" id="A0A0A9FVW9"/>
<dbReference type="GO" id="GO:0000373">
    <property type="term" value="P:Group II intron splicing"/>
    <property type="evidence" value="ECO:0007669"/>
    <property type="project" value="TreeGrafter"/>
</dbReference>
<dbReference type="InterPro" id="IPR027434">
    <property type="entry name" value="Homing_endonucl"/>
</dbReference>
<reference evidence="3" key="1">
    <citation type="submission" date="2014-09" db="EMBL/GenBank/DDBJ databases">
        <authorList>
            <person name="Magalhaes I.L.F."/>
            <person name="Oliveira U."/>
            <person name="Santos F.R."/>
            <person name="Vidigal T.H.D.A."/>
            <person name="Brescovit A.D."/>
            <person name="Santos A.J."/>
        </authorList>
    </citation>
    <scope>NUCLEOTIDE SEQUENCE</scope>
    <source>
        <tissue evidence="3">Shoot tissue taken approximately 20 cm above the soil surface</tissue>
    </source>
</reference>
<evidence type="ECO:0000259" key="2">
    <source>
        <dbReference type="Pfam" id="PF03161"/>
    </source>
</evidence>
<dbReference type="PANTHER" id="PTHR47539:SF1">
    <property type="entry name" value="PENTATRICOPEPTIDE REPEAT-CONTAINING PROTEIN OTP51, CHLOROPLASTIC"/>
    <property type="match status" value="1"/>
</dbReference>
<dbReference type="Pfam" id="PF03161">
    <property type="entry name" value="LAGLIDADG_2"/>
    <property type="match status" value="1"/>
</dbReference>
<protein>
    <recommendedName>
        <fullName evidence="2">Homing endonuclease LAGLIDADG domain-containing protein</fullName>
    </recommendedName>
</protein>
<dbReference type="Gene3D" id="3.10.28.10">
    <property type="entry name" value="Homing endonucleases"/>
    <property type="match status" value="1"/>
</dbReference>
<dbReference type="GO" id="GO:0045292">
    <property type="term" value="P:mRNA cis splicing, via spliceosome"/>
    <property type="evidence" value="ECO:0007669"/>
    <property type="project" value="TreeGrafter"/>
</dbReference>
<feature type="compositionally biased region" description="Polar residues" evidence="1">
    <location>
        <begin position="77"/>
        <end position="87"/>
    </location>
</feature>
<feature type="region of interest" description="Disordered" evidence="1">
    <location>
        <begin position="77"/>
        <end position="107"/>
    </location>
</feature>
<dbReference type="GO" id="GO:0004519">
    <property type="term" value="F:endonuclease activity"/>
    <property type="evidence" value="ECO:0007669"/>
    <property type="project" value="InterPro"/>
</dbReference>
<name>A0A0A9FVW9_ARUDO</name>
<dbReference type="SUPFAM" id="SSF55608">
    <property type="entry name" value="Homing endonucleases"/>
    <property type="match status" value="1"/>
</dbReference>
<evidence type="ECO:0000256" key="1">
    <source>
        <dbReference type="SAM" id="MobiDB-lite"/>
    </source>
</evidence>